<accession>A0A0G9H7B0</accession>
<name>A0A0G9H7B0_9GAMM</name>
<dbReference type="EMBL" id="JPLA01000008">
    <property type="protein sequence ID" value="KLD65356.1"/>
    <property type="molecule type" value="Genomic_DNA"/>
</dbReference>
<protein>
    <submittedName>
        <fullName evidence="1">Uncharacterized protein</fullName>
    </submittedName>
</protein>
<dbReference type="AlphaFoldDB" id="A0A0G9H7B0"/>
<dbReference type="Proteomes" id="UP000035481">
    <property type="component" value="Unassembled WGS sequence"/>
</dbReference>
<gene>
    <name evidence="1" type="ORF">Y882_03515</name>
</gene>
<proteinExistence type="predicted"/>
<evidence type="ECO:0000313" key="1">
    <source>
        <dbReference type="EMBL" id="KLD65356.1"/>
    </source>
</evidence>
<sequence>MRRIAMPADALQRRSSEACGVHSRLVTEQAGVLLETVDRRAQAGRDGHGKPPWQRSAGESSRLCVAALLAVETQAREGEYRQGDIAAITVTQGLGPCHQRR</sequence>
<evidence type="ECO:0000313" key="2">
    <source>
        <dbReference type="Proteomes" id="UP000035481"/>
    </source>
</evidence>
<comment type="caution">
    <text evidence="1">The sequence shown here is derived from an EMBL/GenBank/DDBJ whole genome shotgun (WGS) entry which is preliminary data.</text>
</comment>
<reference evidence="1 2" key="1">
    <citation type="journal article" date="2015" name="Antonie Van Leeuwenhoek">
        <title>A phylogenomic and molecular marker based taxonomic framework for the order Xanthomonadales: proposal to transfer the families Algiphilaceae and Solimonadaceae to the order Nevskiales ord. nov. and to create a new family within the order Xanthomonadales, the family Rhodanobacteraceae fam. nov., containing the genus Rhodanobacter and its closest relatives.</title>
        <authorList>
            <person name="Naushad S."/>
            <person name="Adeolu M."/>
            <person name="Wong S."/>
            <person name="Sohail M."/>
            <person name="Schellhorn H.E."/>
            <person name="Gupta R.S."/>
        </authorList>
    </citation>
    <scope>NUCLEOTIDE SEQUENCE [LARGE SCALE GENOMIC DNA]</scope>
    <source>
        <strain evidence="1 2">DSM 16301</strain>
    </source>
</reference>
<organism evidence="1 2">
    <name type="scientific">Dyella japonica DSM 16301</name>
    <dbReference type="NCBI Taxonomy" id="1440762"/>
    <lineage>
        <taxon>Bacteria</taxon>
        <taxon>Pseudomonadati</taxon>
        <taxon>Pseudomonadota</taxon>
        <taxon>Gammaproteobacteria</taxon>
        <taxon>Lysobacterales</taxon>
        <taxon>Rhodanobacteraceae</taxon>
        <taxon>Dyella</taxon>
    </lineage>
</organism>